<dbReference type="AlphaFoldDB" id="A0A317FFE0"/>
<feature type="transmembrane region" description="Helical" evidence="1">
    <location>
        <begin position="46"/>
        <end position="66"/>
    </location>
</feature>
<proteinExistence type="predicted"/>
<dbReference type="NCBIfam" id="TIGR00254">
    <property type="entry name" value="GGDEF"/>
    <property type="match status" value="1"/>
</dbReference>
<dbReference type="Pfam" id="PF00990">
    <property type="entry name" value="GGDEF"/>
    <property type="match status" value="1"/>
</dbReference>
<dbReference type="InterPro" id="IPR029787">
    <property type="entry name" value="Nucleotide_cyclase"/>
</dbReference>
<dbReference type="PANTHER" id="PTHR44757">
    <property type="entry name" value="DIGUANYLATE CYCLASE DGCP"/>
    <property type="match status" value="1"/>
</dbReference>
<feature type="domain" description="GGDEF" evidence="3">
    <location>
        <begin position="111"/>
        <end position="244"/>
    </location>
</feature>
<dbReference type="EMBL" id="QGNA01000003">
    <property type="protein sequence ID" value="PWS36737.1"/>
    <property type="molecule type" value="Genomic_DNA"/>
</dbReference>
<evidence type="ECO:0000313" key="5">
    <source>
        <dbReference type="Proteomes" id="UP000245765"/>
    </source>
</evidence>
<feature type="domain" description="EAL" evidence="2">
    <location>
        <begin position="253"/>
        <end position="503"/>
    </location>
</feature>
<organism evidence="4 5">
    <name type="scientific">Falsiroseomonas bella</name>
    <dbReference type="NCBI Taxonomy" id="2184016"/>
    <lineage>
        <taxon>Bacteria</taxon>
        <taxon>Pseudomonadati</taxon>
        <taxon>Pseudomonadota</taxon>
        <taxon>Alphaproteobacteria</taxon>
        <taxon>Acetobacterales</taxon>
        <taxon>Roseomonadaceae</taxon>
        <taxon>Falsiroseomonas</taxon>
    </lineage>
</organism>
<accession>A0A317FFE0</accession>
<keyword evidence="1" id="KW-1133">Transmembrane helix</keyword>
<dbReference type="InterPro" id="IPR043128">
    <property type="entry name" value="Rev_trsase/Diguanyl_cyclase"/>
</dbReference>
<dbReference type="SUPFAM" id="SSF55073">
    <property type="entry name" value="Nucleotide cyclase"/>
    <property type="match status" value="1"/>
</dbReference>
<reference evidence="5" key="1">
    <citation type="submission" date="2018-05" db="EMBL/GenBank/DDBJ databases">
        <authorList>
            <person name="Du Z."/>
            <person name="Wang X."/>
        </authorList>
    </citation>
    <scope>NUCLEOTIDE SEQUENCE [LARGE SCALE GENOMIC DNA]</scope>
    <source>
        <strain evidence="5">CQN31</strain>
    </source>
</reference>
<keyword evidence="5" id="KW-1185">Reference proteome</keyword>
<dbReference type="InterPro" id="IPR000160">
    <property type="entry name" value="GGDEF_dom"/>
</dbReference>
<dbReference type="SUPFAM" id="SSF141868">
    <property type="entry name" value="EAL domain-like"/>
    <property type="match status" value="1"/>
</dbReference>
<dbReference type="InterPro" id="IPR035919">
    <property type="entry name" value="EAL_sf"/>
</dbReference>
<gene>
    <name evidence="4" type="ORF">DFH01_16535</name>
</gene>
<dbReference type="Gene3D" id="3.30.70.270">
    <property type="match status" value="1"/>
</dbReference>
<dbReference type="Gene3D" id="3.20.20.450">
    <property type="entry name" value="EAL domain"/>
    <property type="match status" value="1"/>
</dbReference>
<dbReference type="Pfam" id="PF00563">
    <property type="entry name" value="EAL"/>
    <property type="match status" value="1"/>
</dbReference>
<dbReference type="PANTHER" id="PTHR44757:SF2">
    <property type="entry name" value="BIOFILM ARCHITECTURE MAINTENANCE PROTEIN MBAA"/>
    <property type="match status" value="1"/>
</dbReference>
<protein>
    <submittedName>
        <fullName evidence="4">Diguanylate cyclase</fullName>
    </submittedName>
</protein>
<dbReference type="RefSeq" id="WP_109871530.1">
    <property type="nucleotide sequence ID" value="NZ_QGNA01000003.1"/>
</dbReference>
<comment type="caution">
    <text evidence="4">The sequence shown here is derived from an EMBL/GenBank/DDBJ whole genome shotgun (WGS) entry which is preliminary data.</text>
</comment>
<dbReference type="CDD" id="cd01948">
    <property type="entry name" value="EAL"/>
    <property type="match status" value="1"/>
</dbReference>
<dbReference type="PROSITE" id="PS50883">
    <property type="entry name" value="EAL"/>
    <property type="match status" value="1"/>
</dbReference>
<dbReference type="CDD" id="cd01949">
    <property type="entry name" value="GGDEF"/>
    <property type="match status" value="1"/>
</dbReference>
<evidence type="ECO:0000313" key="4">
    <source>
        <dbReference type="EMBL" id="PWS36737.1"/>
    </source>
</evidence>
<feature type="transmembrane region" description="Helical" evidence="1">
    <location>
        <begin position="13"/>
        <end position="34"/>
    </location>
</feature>
<evidence type="ECO:0000259" key="2">
    <source>
        <dbReference type="PROSITE" id="PS50883"/>
    </source>
</evidence>
<dbReference type="PROSITE" id="PS50887">
    <property type="entry name" value="GGDEF"/>
    <property type="match status" value="1"/>
</dbReference>
<evidence type="ECO:0000256" key="1">
    <source>
        <dbReference type="SAM" id="Phobius"/>
    </source>
</evidence>
<dbReference type="SMART" id="SM00267">
    <property type="entry name" value="GGDEF"/>
    <property type="match status" value="1"/>
</dbReference>
<keyword evidence="1" id="KW-0472">Membrane</keyword>
<dbReference type="InterPro" id="IPR052155">
    <property type="entry name" value="Biofilm_reg_signaling"/>
</dbReference>
<dbReference type="OrthoDB" id="9793210at2"/>
<keyword evidence="1" id="KW-0812">Transmembrane</keyword>
<name>A0A317FFE0_9PROT</name>
<dbReference type="InterPro" id="IPR001633">
    <property type="entry name" value="EAL_dom"/>
</dbReference>
<dbReference type="SMART" id="SM00052">
    <property type="entry name" value="EAL"/>
    <property type="match status" value="1"/>
</dbReference>
<evidence type="ECO:0000259" key="3">
    <source>
        <dbReference type="PROSITE" id="PS50887"/>
    </source>
</evidence>
<sequence length="508" mass="53292">MAGPLRSAPPAEAAPLLAGAAGLLLLGAAAWLLALGRSAGPEDAPLLSTGAALLFAFAGIAPFAVYRLARAGASPRGAEPDLHDPLTGLPTQSALRGRLEETAALSRRQGWKVGVLVLNLRRFRDVNAAQGRAGGDLALRLIAARLRGAVRLEDPVARLSGDRFCVVQTALQDPADALRLAERLAALVAEPLDLPGGTVHATADIGIAIAPDDAEEPCLLLTRAEDALAAARGSPTPAILCFAPEREAALRRTLELEAELRIAIAEGQFQLHWQPQRRLSDGELLGFEALLRWNHPTRGMVPPDAFIPLAEKTGLIVPLGAWVIRTATAETAGWPGALKAGVNLSAIQLRAEGLVETVAAALAASGLPAHRLELEVTESMLVEDGPQAARVIGGLQALGVSVALDDFGTGWSSLAYLRRFAFDELKIDRQFLRDLEADPRVEAVVGAILGMGRGLGMRVVAEGVETREQADRLLALGCERGQGWLLGRPMPAEQARALIAAEAAPAAA</sequence>
<dbReference type="Proteomes" id="UP000245765">
    <property type="component" value="Unassembled WGS sequence"/>
</dbReference>